<organism evidence="1">
    <name type="scientific">bioreactor metagenome</name>
    <dbReference type="NCBI Taxonomy" id="1076179"/>
    <lineage>
        <taxon>unclassified sequences</taxon>
        <taxon>metagenomes</taxon>
        <taxon>ecological metagenomes</taxon>
    </lineage>
</organism>
<comment type="caution">
    <text evidence="1">The sequence shown here is derived from an EMBL/GenBank/DDBJ whole genome shotgun (WGS) entry which is preliminary data.</text>
</comment>
<gene>
    <name evidence="1" type="ORF">SDC9_160033</name>
</gene>
<dbReference type="AlphaFoldDB" id="A0A645FJW5"/>
<dbReference type="EMBL" id="VSSQ01059116">
    <property type="protein sequence ID" value="MPN12714.1"/>
    <property type="molecule type" value="Genomic_DNA"/>
</dbReference>
<name>A0A645FJW5_9ZZZZ</name>
<accession>A0A645FJW5</accession>
<reference evidence="1" key="1">
    <citation type="submission" date="2019-08" db="EMBL/GenBank/DDBJ databases">
        <authorList>
            <person name="Kucharzyk K."/>
            <person name="Murdoch R.W."/>
            <person name="Higgins S."/>
            <person name="Loffler F."/>
        </authorList>
    </citation>
    <scope>NUCLEOTIDE SEQUENCE</scope>
</reference>
<sequence length="133" mass="13380">MAVEGGNHRLGAVFDLLQGDLGQAAQVLGPGLDLQGVHIGAGDEDPVPRAGDDGGQNAGVILHLVHMGGQLLPALVIHGVADLGAVDGDPGYALDDLQGNVLRFHGNTPFGLRSSVIGRAFCAPSGCTPPPPP</sequence>
<evidence type="ECO:0000313" key="1">
    <source>
        <dbReference type="EMBL" id="MPN12714.1"/>
    </source>
</evidence>
<protein>
    <submittedName>
        <fullName evidence="1">Uncharacterized protein</fullName>
    </submittedName>
</protein>
<proteinExistence type="predicted"/>